<feature type="region of interest" description="Disordered" evidence="1">
    <location>
        <begin position="138"/>
        <end position="173"/>
    </location>
</feature>
<proteinExistence type="predicted"/>
<evidence type="ECO:0000313" key="3">
    <source>
        <dbReference type="Proteomes" id="UP001174909"/>
    </source>
</evidence>
<dbReference type="AlphaFoldDB" id="A0AA35XCC0"/>
<feature type="compositionally biased region" description="Basic and acidic residues" evidence="1">
    <location>
        <begin position="138"/>
        <end position="161"/>
    </location>
</feature>
<accession>A0AA35XCC0</accession>
<organism evidence="2 3">
    <name type="scientific">Geodia barretti</name>
    <name type="common">Barrett's horny sponge</name>
    <dbReference type="NCBI Taxonomy" id="519541"/>
    <lineage>
        <taxon>Eukaryota</taxon>
        <taxon>Metazoa</taxon>
        <taxon>Porifera</taxon>
        <taxon>Demospongiae</taxon>
        <taxon>Heteroscleromorpha</taxon>
        <taxon>Tetractinellida</taxon>
        <taxon>Astrophorina</taxon>
        <taxon>Geodiidae</taxon>
        <taxon>Geodia</taxon>
    </lineage>
</organism>
<keyword evidence="3" id="KW-1185">Reference proteome</keyword>
<reference evidence="2" key="1">
    <citation type="submission" date="2023-03" db="EMBL/GenBank/DDBJ databases">
        <authorList>
            <person name="Steffen K."/>
            <person name="Cardenas P."/>
        </authorList>
    </citation>
    <scope>NUCLEOTIDE SEQUENCE</scope>
</reference>
<sequence>MIGVNDDALPVCSVPVVTAITSRTDTTTVPTDTRDNGDDIVCKDAMSTMTATSVSNASMQIVQVTLNMGERESFENMSNDDAVKALREIDPAASVPSLSPLSKCWSGGQSLPHLSEMMERFGRLIRHAAGQQTIRLEGDKSVPGMEREADETHDHHSDVPHRQMCVTTSGLEV</sequence>
<evidence type="ECO:0000313" key="2">
    <source>
        <dbReference type="EMBL" id="CAI8046225.1"/>
    </source>
</evidence>
<dbReference type="Proteomes" id="UP001174909">
    <property type="component" value="Unassembled WGS sequence"/>
</dbReference>
<name>A0AA35XCC0_GEOBA</name>
<dbReference type="EMBL" id="CASHTH010003542">
    <property type="protein sequence ID" value="CAI8046225.1"/>
    <property type="molecule type" value="Genomic_DNA"/>
</dbReference>
<gene>
    <name evidence="2" type="ORF">GBAR_LOCUS25548</name>
</gene>
<protein>
    <submittedName>
        <fullName evidence="2">Uncharacterized protein</fullName>
    </submittedName>
</protein>
<comment type="caution">
    <text evidence="2">The sequence shown here is derived from an EMBL/GenBank/DDBJ whole genome shotgun (WGS) entry which is preliminary data.</text>
</comment>
<evidence type="ECO:0000256" key="1">
    <source>
        <dbReference type="SAM" id="MobiDB-lite"/>
    </source>
</evidence>